<dbReference type="Proteomes" id="UP000323521">
    <property type="component" value="Chromosome"/>
</dbReference>
<sequence>MLDKNTVRQVPCVQVIDDKTRDLPCVLMVKVNNQTVQTNTYDLADRLLTQKDGNKNTINFEGMWRGRSS</sequence>
<gene>
    <name evidence="1" type="ORF">DCMF_11335</name>
</gene>
<reference evidence="1 2" key="1">
    <citation type="submission" date="2016-10" db="EMBL/GenBank/DDBJ databases">
        <title>Complete Genome Sequence of Peptococcaceae strain DCMF.</title>
        <authorList>
            <person name="Edwards R.J."/>
            <person name="Holland S.I."/>
            <person name="Deshpande N.P."/>
            <person name="Wong Y.K."/>
            <person name="Ertan H."/>
            <person name="Manefield M."/>
            <person name="Russell T.L."/>
            <person name="Lee M.J."/>
        </authorList>
    </citation>
    <scope>NUCLEOTIDE SEQUENCE [LARGE SCALE GENOMIC DNA]</scope>
    <source>
        <strain evidence="1 2">DCMF</strain>
    </source>
</reference>
<dbReference type="EMBL" id="CP017634">
    <property type="protein sequence ID" value="ATW25281.1"/>
    <property type="molecule type" value="Genomic_DNA"/>
</dbReference>
<protein>
    <submittedName>
        <fullName evidence="1">Uncharacterized protein</fullName>
    </submittedName>
</protein>
<accession>A0A3G1KS42</accession>
<dbReference type="KEGG" id="fwa:DCMF_11335"/>
<name>A0A3G1KS42_FORW1</name>
<evidence type="ECO:0000313" key="2">
    <source>
        <dbReference type="Proteomes" id="UP000323521"/>
    </source>
</evidence>
<organism evidence="1 2">
    <name type="scientific">Formimonas warabiya</name>
    <dbReference type="NCBI Taxonomy" id="1761012"/>
    <lineage>
        <taxon>Bacteria</taxon>
        <taxon>Bacillati</taxon>
        <taxon>Bacillota</taxon>
        <taxon>Clostridia</taxon>
        <taxon>Eubacteriales</taxon>
        <taxon>Peptococcaceae</taxon>
        <taxon>Candidatus Formimonas</taxon>
    </lineage>
</organism>
<dbReference type="AlphaFoldDB" id="A0A3G1KS42"/>
<proteinExistence type="predicted"/>
<evidence type="ECO:0000313" key="1">
    <source>
        <dbReference type="EMBL" id="ATW25281.1"/>
    </source>
</evidence>
<keyword evidence="2" id="KW-1185">Reference proteome</keyword>
<dbReference type="RefSeq" id="WP_214659280.1">
    <property type="nucleotide sequence ID" value="NZ_CP017634.1"/>
</dbReference>